<dbReference type="SUPFAM" id="SSF56300">
    <property type="entry name" value="Metallo-dependent phosphatases"/>
    <property type="match status" value="1"/>
</dbReference>
<dbReference type="GO" id="GO:0009166">
    <property type="term" value="P:nucleotide catabolic process"/>
    <property type="evidence" value="ECO:0007669"/>
    <property type="project" value="InterPro"/>
</dbReference>
<dbReference type="GO" id="GO:0016787">
    <property type="term" value="F:hydrolase activity"/>
    <property type="evidence" value="ECO:0007669"/>
    <property type="project" value="InterPro"/>
</dbReference>
<reference evidence="4" key="1">
    <citation type="submission" date="2023-04" db="EMBL/GenBank/DDBJ databases">
        <title>Candida boidinii NBRC 10035.</title>
        <authorList>
            <person name="Ichikawa N."/>
            <person name="Sato H."/>
            <person name="Tonouchi N."/>
        </authorList>
    </citation>
    <scope>NUCLEOTIDE SEQUENCE</scope>
    <source>
        <strain evidence="4">NBRC 10035</strain>
    </source>
</reference>
<dbReference type="Pfam" id="PF21953">
    <property type="entry name" value="NadN_nucleosid_C"/>
    <property type="match status" value="1"/>
</dbReference>
<dbReference type="PANTHER" id="PTHR11575:SF22">
    <property type="entry name" value="ADL392WP"/>
    <property type="match status" value="1"/>
</dbReference>
<dbReference type="InterPro" id="IPR004843">
    <property type="entry name" value="Calcineurin-like_PHP"/>
</dbReference>
<dbReference type="Proteomes" id="UP001165120">
    <property type="component" value="Unassembled WGS sequence"/>
</dbReference>
<dbReference type="EMBL" id="BSXN01000702">
    <property type="protein sequence ID" value="GME69537.1"/>
    <property type="molecule type" value="Genomic_DNA"/>
</dbReference>
<name>A0A9W6WGJ4_CANBO</name>
<comment type="caution">
    <text evidence="4">The sequence shown here is derived from an EMBL/GenBank/DDBJ whole genome shotgun (WGS) entry which is preliminary data.</text>
</comment>
<dbReference type="PIRSF" id="PIRSF017316">
    <property type="entry name" value="Pesterase_C1039"/>
    <property type="match status" value="1"/>
</dbReference>
<gene>
    <name evidence="4" type="ORF">Cboi02_000238500</name>
</gene>
<dbReference type="Gene3D" id="3.90.780.10">
    <property type="entry name" value="5'-Nucleotidase, C-terminal domain"/>
    <property type="match status" value="1"/>
</dbReference>
<keyword evidence="1" id="KW-0812">Transmembrane</keyword>
<feature type="transmembrane region" description="Helical" evidence="1">
    <location>
        <begin position="7"/>
        <end position="25"/>
    </location>
</feature>
<accession>A0A9W6WGJ4</accession>
<keyword evidence="1" id="KW-0472">Membrane</keyword>
<dbReference type="GO" id="GO:0005829">
    <property type="term" value="C:cytosol"/>
    <property type="evidence" value="ECO:0007669"/>
    <property type="project" value="TreeGrafter"/>
</dbReference>
<dbReference type="PANTHER" id="PTHR11575">
    <property type="entry name" value="5'-NUCLEOTIDASE-RELATED"/>
    <property type="match status" value="1"/>
</dbReference>
<feature type="domain" description="Calcineurin-like phosphoesterase" evidence="2">
    <location>
        <begin position="103"/>
        <end position="340"/>
    </location>
</feature>
<feature type="domain" description="Putative 5'-nucleotidase C-terminal" evidence="3">
    <location>
        <begin position="451"/>
        <end position="521"/>
    </location>
</feature>
<evidence type="ECO:0000313" key="4">
    <source>
        <dbReference type="EMBL" id="GME69537.1"/>
    </source>
</evidence>
<dbReference type="InterPro" id="IPR036907">
    <property type="entry name" value="5'-Nucleotdase_C_sf"/>
</dbReference>
<keyword evidence="1" id="KW-1133">Transmembrane helix</keyword>
<evidence type="ECO:0000259" key="2">
    <source>
        <dbReference type="Pfam" id="PF00149"/>
    </source>
</evidence>
<dbReference type="InterPro" id="IPR014485">
    <property type="entry name" value="Pesterase_C1039"/>
</dbReference>
<dbReference type="InterPro" id="IPR006179">
    <property type="entry name" value="5_nucleotidase/apyrase"/>
</dbReference>
<evidence type="ECO:0000259" key="3">
    <source>
        <dbReference type="Pfam" id="PF21953"/>
    </source>
</evidence>
<evidence type="ECO:0000256" key="1">
    <source>
        <dbReference type="SAM" id="Phobius"/>
    </source>
</evidence>
<sequence>MQGLSQFYIFIGFLLALLILHVSLICQYNTDFTYTGLLNRFTNGINGDVVTVDPSNSSDFLNVEKFSNLQIENLRRIKIRQQLHSKYPNFNDELRDLKIGKLNFLHTTDTHAWYMGHLSQRQYSSDWGDLSSFISNFKELLNNKNDEQLSDLLVIDTGDRHDGQGLSDLSFPNGLYSNRIYSQLSDDIDLITVGNHELYKAEVSLLEFNTIVPKFKEKFISTNVEIYDKSENKFVVFGNSRYRYFETKLNKFKVLSFSFLFDFKRYNELIRVTPIMDLIKQDWFLELLNDFKLNHQVDIIVIFGHIPVDHSWLELFELHNTIRSFFPNTPIQYFGGHSHIRDFTVLDNLSAGLQSGRYCETLGFLSIKDLPNNASNPTSTISSSSSSSSWVEENIDRKYIDFNLHSFMYHTNKTSLTDFNTEKGLTISNEIYNIANKELNLNEKFGFVPKNYYMEATSYPSDNSLLSLLSDKILVQLENKICGVPETKEQDQFYKSNEDNSRIIIINTGSIRYDLYKGTRTR</sequence>
<keyword evidence="5" id="KW-1185">Reference proteome</keyword>
<protein>
    <submittedName>
        <fullName evidence="4">Unnamed protein product</fullName>
    </submittedName>
</protein>
<dbReference type="InterPro" id="IPR029052">
    <property type="entry name" value="Metallo-depent_PP-like"/>
</dbReference>
<dbReference type="Pfam" id="PF00149">
    <property type="entry name" value="Metallophos"/>
    <property type="match status" value="1"/>
</dbReference>
<proteinExistence type="predicted"/>
<dbReference type="InterPro" id="IPR053828">
    <property type="entry name" value="Nucleosidase_C"/>
</dbReference>
<evidence type="ECO:0000313" key="5">
    <source>
        <dbReference type="Proteomes" id="UP001165120"/>
    </source>
</evidence>
<organism evidence="4 5">
    <name type="scientific">Candida boidinii</name>
    <name type="common">Yeast</name>
    <dbReference type="NCBI Taxonomy" id="5477"/>
    <lineage>
        <taxon>Eukaryota</taxon>
        <taxon>Fungi</taxon>
        <taxon>Dikarya</taxon>
        <taxon>Ascomycota</taxon>
        <taxon>Saccharomycotina</taxon>
        <taxon>Pichiomycetes</taxon>
        <taxon>Pichiales</taxon>
        <taxon>Pichiaceae</taxon>
        <taxon>Ogataea</taxon>
        <taxon>Ogataea/Candida clade</taxon>
    </lineage>
</organism>
<dbReference type="Gene3D" id="3.60.21.10">
    <property type="match status" value="1"/>
</dbReference>
<dbReference type="SUPFAM" id="SSF55816">
    <property type="entry name" value="5'-nucleotidase (syn. UDP-sugar hydrolase), C-terminal domain"/>
    <property type="match status" value="1"/>
</dbReference>
<dbReference type="AlphaFoldDB" id="A0A9W6WGJ4"/>